<evidence type="ECO:0000256" key="10">
    <source>
        <dbReference type="ARBA" id="ARBA00048048"/>
    </source>
</evidence>
<dbReference type="GeneID" id="34517928"/>
<proteinExistence type="inferred from homology"/>
<dbReference type="AlphaFoldDB" id="W6MGC5"/>
<sequence length="361" mass="41630">MARNRVQPVITFAVPVVLLGLLGYLDYGYSKVFCYDQLYVKKNRRACAIGFIVEFNLLLGEALLLWIITALKGPGKLNQQLKPFDLGPYIQRGQTVYANDKASFPTTSKLERIPDMFLCNSEGFPFWCSECKTLKIRRSHHVKSLGRCVPRFDHKCMFLGVVIGENNLLCFFGAVFYFWLFFLFGFITITVFASSIRDYTSASGMKIIEPNIIACYIGDIFWLLMMTFMFFGQISLFMDNDTSIDVLHRRRRSRERKMNRTVEPDFVNVAHPTLEDVRVIVELRERDRVFDKGYRSNIQSIFKTDTWKALFYPSLGSGAEEPSIESGESDLIAEEEHLYSQKFQQTIQKRIENGDGRIMGS</sequence>
<evidence type="ECO:0000256" key="7">
    <source>
        <dbReference type="ARBA" id="ARBA00023288"/>
    </source>
</evidence>
<evidence type="ECO:0000256" key="2">
    <source>
        <dbReference type="ARBA" id="ARBA00022679"/>
    </source>
</evidence>
<evidence type="ECO:0000256" key="11">
    <source>
        <dbReference type="RuleBase" id="RU079119"/>
    </source>
</evidence>
<dbReference type="GO" id="GO:0006612">
    <property type="term" value="P:protein targeting to membrane"/>
    <property type="evidence" value="ECO:0007669"/>
    <property type="project" value="TreeGrafter"/>
</dbReference>
<dbReference type="Proteomes" id="UP000019384">
    <property type="component" value="Unassembled WGS sequence"/>
</dbReference>
<comment type="catalytic activity">
    <reaction evidence="10 11">
        <text>L-cysteinyl-[protein] + hexadecanoyl-CoA = S-hexadecanoyl-L-cysteinyl-[protein] + CoA</text>
        <dbReference type="Rhea" id="RHEA:36683"/>
        <dbReference type="Rhea" id="RHEA-COMP:10131"/>
        <dbReference type="Rhea" id="RHEA-COMP:11032"/>
        <dbReference type="ChEBI" id="CHEBI:29950"/>
        <dbReference type="ChEBI" id="CHEBI:57287"/>
        <dbReference type="ChEBI" id="CHEBI:57379"/>
        <dbReference type="ChEBI" id="CHEBI:74151"/>
        <dbReference type="EC" id="2.3.1.225"/>
    </reaction>
</comment>
<keyword evidence="3 11" id="KW-0812">Transmembrane</keyword>
<evidence type="ECO:0000256" key="6">
    <source>
        <dbReference type="ARBA" id="ARBA00023139"/>
    </source>
</evidence>
<dbReference type="PANTHER" id="PTHR22883:SF23">
    <property type="entry name" value="PALMITOYLTRANSFERASE ZDHHC6"/>
    <property type="match status" value="1"/>
</dbReference>
<evidence type="ECO:0000256" key="3">
    <source>
        <dbReference type="ARBA" id="ARBA00022692"/>
    </source>
</evidence>
<keyword evidence="8 11" id="KW-0012">Acyltransferase</keyword>
<keyword evidence="14" id="KW-1185">Reference proteome</keyword>
<dbReference type="STRING" id="1382522.W6MGC5"/>
<dbReference type="Pfam" id="PF01529">
    <property type="entry name" value="DHHC"/>
    <property type="match status" value="1"/>
</dbReference>
<evidence type="ECO:0000259" key="12">
    <source>
        <dbReference type="Pfam" id="PF01529"/>
    </source>
</evidence>
<dbReference type="EC" id="2.3.1.225" evidence="11"/>
<evidence type="ECO:0000256" key="4">
    <source>
        <dbReference type="ARBA" id="ARBA00022989"/>
    </source>
</evidence>
<comment type="subcellular location">
    <subcellularLocation>
        <location evidence="1">Membrane</location>
        <topology evidence="1">Multi-pass membrane protein</topology>
    </subcellularLocation>
</comment>
<dbReference type="GO" id="GO:0016020">
    <property type="term" value="C:membrane"/>
    <property type="evidence" value="ECO:0007669"/>
    <property type="project" value="UniProtKB-SubCell"/>
</dbReference>
<keyword evidence="6" id="KW-0564">Palmitate</keyword>
<comment type="similarity">
    <text evidence="9">Belongs to the DHHC palmitoyltransferase family. PFA5 subfamily.</text>
</comment>
<dbReference type="OrthoDB" id="331948at2759"/>
<dbReference type="HOGENOM" id="CLU_064801_0_0_1"/>
<dbReference type="InterPro" id="IPR001594">
    <property type="entry name" value="Palmitoyltrfase_DHHC"/>
</dbReference>
<gene>
    <name evidence="13" type="ORF">KUCA_T00000488001</name>
</gene>
<reference evidence="13" key="1">
    <citation type="submission" date="2013-12" db="EMBL/GenBank/DDBJ databases">
        <authorList>
            <person name="Genoscope - CEA"/>
        </authorList>
    </citation>
    <scope>NUCLEOTIDE SEQUENCE</scope>
    <source>
        <strain evidence="13">CBS 1993</strain>
    </source>
</reference>
<evidence type="ECO:0000313" key="13">
    <source>
        <dbReference type="EMBL" id="CDK24523.1"/>
    </source>
</evidence>
<dbReference type="EMBL" id="HG793125">
    <property type="protein sequence ID" value="CDK24523.1"/>
    <property type="molecule type" value="Genomic_DNA"/>
</dbReference>
<keyword evidence="2 11" id="KW-0808">Transferase</keyword>
<reference evidence="13" key="2">
    <citation type="submission" date="2014-02" db="EMBL/GenBank/DDBJ databases">
        <title>Complete DNA sequence of /Kuraishia capsulata/ illustrates novel genomic features among budding yeasts (/Saccharomycotina/).</title>
        <authorList>
            <person name="Morales L."/>
            <person name="Noel B."/>
            <person name="Porcel B."/>
            <person name="Marcet-Houben M."/>
            <person name="Hullo M-F."/>
            <person name="Sacerdot C."/>
            <person name="Tekaia F."/>
            <person name="Leh-Louis V."/>
            <person name="Despons L."/>
            <person name="Khanna V."/>
            <person name="Aury J-M."/>
            <person name="Barbe V."/>
            <person name="Couloux A."/>
            <person name="Labadie K."/>
            <person name="Pelletier E."/>
            <person name="Souciet J-L."/>
            <person name="Boekhout T."/>
            <person name="Gabaldon T."/>
            <person name="Wincker P."/>
            <person name="Dujon B."/>
        </authorList>
    </citation>
    <scope>NUCLEOTIDE SEQUENCE</scope>
    <source>
        <strain evidence="13">CBS 1993</strain>
    </source>
</reference>
<name>W6MGC5_9ASCO</name>
<keyword evidence="4 11" id="KW-1133">Transmembrane helix</keyword>
<comment type="domain">
    <text evidence="11">The DHHC domain is required for palmitoyltransferase activity.</text>
</comment>
<feature type="transmembrane region" description="Helical" evidence="11">
    <location>
        <begin position="213"/>
        <end position="238"/>
    </location>
</feature>
<keyword evidence="7" id="KW-0449">Lipoprotein</keyword>
<dbReference type="GO" id="GO:0005783">
    <property type="term" value="C:endoplasmic reticulum"/>
    <property type="evidence" value="ECO:0007669"/>
    <property type="project" value="TreeGrafter"/>
</dbReference>
<evidence type="ECO:0000256" key="5">
    <source>
        <dbReference type="ARBA" id="ARBA00023136"/>
    </source>
</evidence>
<evidence type="ECO:0000256" key="8">
    <source>
        <dbReference type="ARBA" id="ARBA00023315"/>
    </source>
</evidence>
<dbReference type="PANTHER" id="PTHR22883">
    <property type="entry name" value="ZINC FINGER DHHC DOMAIN CONTAINING PROTEIN"/>
    <property type="match status" value="1"/>
</dbReference>
<feature type="transmembrane region" description="Helical" evidence="11">
    <location>
        <begin position="6"/>
        <end position="25"/>
    </location>
</feature>
<dbReference type="RefSeq" id="XP_022456540.1">
    <property type="nucleotide sequence ID" value="XM_022605032.1"/>
</dbReference>
<dbReference type="PROSITE" id="PS50216">
    <property type="entry name" value="DHHC"/>
    <property type="match status" value="1"/>
</dbReference>
<feature type="domain" description="Palmitoyltransferase DHHC" evidence="12">
    <location>
        <begin position="127"/>
        <end position="246"/>
    </location>
</feature>
<dbReference type="GO" id="GO:0019706">
    <property type="term" value="F:protein-cysteine S-palmitoyltransferase activity"/>
    <property type="evidence" value="ECO:0007669"/>
    <property type="project" value="UniProtKB-EC"/>
</dbReference>
<accession>W6MGC5</accession>
<protein>
    <recommendedName>
        <fullName evidence="11">Palmitoyltransferase</fullName>
        <ecNumber evidence="11">2.3.1.225</ecNumber>
    </recommendedName>
</protein>
<evidence type="ECO:0000256" key="1">
    <source>
        <dbReference type="ARBA" id="ARBA00004141"/>
    </source>
</evidence>
<dbReference type="GO" id="GO:0005794">
    <property type="term" value="C:Golgi apparatus"/>
    <property type="evidence" value="ECO:0007669"/>
    <property type="project" value="TreeGrafter"/>
</dbReference>
<evidence type="ECO:0000313" key="14">
    <source>
        <dbReference type="Proteomes" id="UP000019384"/>
    </source>
</evidence>
<dbReference type="InterPro" id="IPR039859">
    <property type="entry name" value="PFA4/ZDH16/20/ERF2-like"/>
</dbReference>
<evidence type="ECO:0000256" key="9">
    <source>
        <dbReference type="ARBA" id="ARBA00038298"/>
    </source>
</evidence>
<keyword evidence="5 11" id="KW-0472">Membrane</keyword>
<feature type="transmembrane region" description="Helical" evidence="11">
    <location>
        <begin position="171"/>
        <end position="193"/>
    </location>
</feature>
<feature type="transmembrane region" description="Helical" evidence="11">
    <location>
        <begin position="46"/>
        <end position="68"/>
    </location>
</feature>
<organism evidence="13 14">
    <name type="scientific">Kuraishia capsulata CBS 1993</name>
    <dbReference type="NCBI Taxonomy" id="1382522"/>
    <lineage>
        <taxon>Eukaryota</taxon>
        <taxon>Fungi</taxon>
        <taxon>Dikarya</taxon>
        <taxon>Ascomycota</taxon>
        <taxon>Saccharomycotina</taxon>
        <taxon>Pichiomycetes</taxon>
        <taxon>Pichiales</taxon>
        <taxon>Pichiaceae</taxon>
        <taxon>Kuraishia</taxon>
    </lineage>
</organism>